<evidence type="ECO:0008006" key="3">
    <source>
        <dbReference type="Google" id="ProtNLM"/>
    </source>
</evidence>
<evidence type="ECO:0000313" key="2">
    <source>
        <dbReference type="Proteomes" id="UP000618754"/>
    </source>
</evidence>
<accession>A0ABR7X9L2</accession>
<dbReference type="RefSeq" id="WP_191176173.1">
    <property type="nucleotide sequence ID" value="NZ_JACWMW010000003.1"/>
</dbReference>
<keyword evidence="2" id="KW-1185">Reference proteome</keyword>
<gene>
    <name evidence="1" type="ORF">IDJ75_13575</name>
</gene>
<dbReference type="EMBL" id="JACWMW010000003">
    <property type="protein sequence ID" value="MBD1386310.1"/>
    <property type="molecule type" value="Genomic_DNA"/>
</dbReference>
<proteinExistence type="predicted"/>
<name>A0ABR7X9L2_9SPHI</name>
<organism evidence="1 2">
    <name type="scientific">Mucilaginibacter rigui</name>
    <dbReference type="NCBI Taxonomy" id="534635"/>
    <lineage>
        <taxon>Bacteria</taxon>
        <taxon>Pseudomonadati</taxon>
        <taxon>Bacteroidota</taxon>
        <taxon>Sphingobacteriia</taxon>
        <taxon>Sphingobacteriales</taxon>
        <taxon>Sphingobacteriaceae</taxon>
        <taxon>Mucilaginibacter</taxon>
    </lineage>
</organism>
<dbReference type="InterPro" id="IPR040807">
    <property type="entry name" value="DUF5522"/>
</dbReference>
<sequence length="53" mass="6455">MLQENVDYYINEDGNFVFTKEYHLNRGYCCKNKCLHCPWSYGREKDTEQTKNK</sequence>
<evidence type="ECO:0000313" key="1">
    <source>
        <dbReference type="EMBL" id="MBD1386310.1"/>
    </source>
</evidence>
<comment type="caution">
    <text evidence="1">The sequence shown here is derived from an EMBL/GenBank/DDBJ whole genome shotgun (WGS) entry which is preliminary data.</text>
</comment>
<dbReference type="Proteomes" id="UP000618754">
    <property type="component" value="Unassembled WGS sequence"/>
</dbReference>
<protein>
    <recommendedName>
        <fullName evidence="3">Radical SAM protein</fullName>
    </recommendedName>
</protein>
<reference evidence="1 2" key="1">
    <citation type="submission" date="2020-09" db="EMBL/GenBank/DDBJ databases">
        <title>Novel species of Mucilaginibacter isolated from a glacier on the Tibetan Plateau.</title>
        <authorList>
            <person name="Liu Q."/>
            <person name="Xin Y.-H."/>
        </authorList>
    </citation>
    <scope>NUCLEOTIDE SEQUENCE [LARGE SCALE GENOMIC DNA]</scope>
    <source>
        <strain evidence="1 2">CGMCC 1.13878</strain>
    </source>
</reference>
<dbReference type="Pfam" id="PF17653">
    <property type="entry name" value="DUF5522"/>
    <property type="match status" value="1"/>
</dbReference>